<dbReference type="InterPro" id="IPR051471">
    <property type="entry name" value="Bacterial_PTS_sugar_comp"/>
</dbReference>
<dbReference type="RefSeq" id="WP_137628943.1">
    <property type="nucleotide sequence ID" value="NZ_BJDJ01000014.1"/>
</dbReference>
<dbReference type="Proteomes" id="UP001596282">
    <property type="component" value="Unassembled WGS sequence"/>
</dbReference>
<gene>
    <name evidence="9" type="ORF">ACFP5Y_09050</name>
</gene>
<keyword evidence="5" id="KW-0808">Transferase</keyword>
<evidence type="ECO:0000313" key="10">
    <source>
        <dbReference type="Proteomes" id="UP001596282"/>
    </source>
</evidence>
<dbReference type="EMBL" id="JBHSSC010000037">
    <property type="protein sequence ID" value="MFC6181367.1"/>
    <property type="molecule type" value="Genomic_DNA"/>
</dbReference>
<name>A0ABW1S1N5_9LACO</name>
<dbReference type="PANTHER" id="PTHR33799:SF1">
    <property type="entry name" value="PTS SYSTEM MANNOSE-SPECIFIC EIIAB COMPONENT-RELATED"/>
    <property type="match status" value="1"/>
</dbReference>
<evidence type="ECO:0000259" key="8">
    <source>
        <dbReference type="PROSITE" id="PS51096"/>
    </source>
</evidence>
<evidence type="ECO:0000313" key="9">
    <source>
        <dbReference type="EMBL" id="MFC6181367.1"/>
    </source>
</evidence>
<dbReference type="InterPro" id="IPR033887">
    <property type="entry name" value="PTS_IIA_man"/>
</dbReference>
<reference evidence="10" key="1">
    <citation type="journal article" date="2019" name="Int. J. Syst. Evol. Microbiol.">
        <title>The Global Catalogue of Microorganisms (GCM) 10K type strain sequencing project: providing services to taxonomists for standard genome sequencing and annotation.</title>
        <authorList>
            <consortium name="The Broad Institute Genomics Platform"/>
            <consortium name="The Broad Institute Genome Sequencing Center for Infectious Disease"/>
            <person name="Wu L."/>
            <person name="Ma J."/>
        </authorList>
    </citation>
    <scope>NUCLEOTIDE SEQUENCE [LARGE SCALE GENOMIC DNA]</scope>
    <source>
        <strain evidence="10">CCM 8933</strain>
    </source>
</reference>
<evidence type="ECO:0000256" key="5">
    <source>
        <dbReference type="ARBA" id="ARBA00022679"/>
    </source>
</evidence>
<keyword evidence="10" id="KW-1185">Reference proteome</keyword>
<proteinExistence type="predicted"/>
<evidence type="ECO:0000256" key="7">
    <source>
        <dbReference type="ARBA" id="ARBA00022777"/>
    </source>
</evidence>
<evidence type="ECO:0000256" key="6">
    <source>
        <dbReference type="ARBA" id="ARBA00022683"/>
    </source>
</evidence>
<evidence type="ECO:0000256" key="4">
    <source>
        <dbReference type="ARBA" id="ARBA00022597"/>
    </source>
</evidence>
<dbReference type="Pfam" id="PF03610">
    <property type="entry name" value="EIIA-man"/>
    <property type="match status" value="1"/>
</dbReference>
<dbReference type="SUPFAM" id="SSF53062">
    <property type="entry name" value="PTS system fructose IIA component-like"/>
    <property type="match status" value="1"/>
</dbReference>
<feature type="domain" description="PTS EIIA type-4" evidence="8">
    <location>
        <begin position="1"/>
        <end position="127"/>
    </location>
</feature>
<keyword evidence="4 9" id="KW-0762">Sugar transport</keyword>
<sequence length="138" mass="14767">MVGIVIATHGTLADGLMDAVNLIIGEQEDVFTLGLKHGDDISEFGEHLVAGIEKVDHGEGVIVFTDLFGASPYNQAAMAKRKLDGIPYQLITGVNLPMLIQAFNDRILGLGLDEMKASSFKAGTDGVVDFFAKFANKQ</sequence>
<dbReference type="Gene3D" id="3.40.50.510">
    <property type="entry name" value="Phosphotransferase system, mannose-type IIA component"/>
    <property type="match status" value="1"/>
</dbReference>
<keyword evidence="2" id="KW-0813">Transport</keyword>
<evidence type="ECO:0000256" key="3">
    <source>
        <dbReference type="ARBA" id="ARBA00022490"/>
    </source>
</evidence>
<dbReference type="InterPro" id="IPR004701">
    <property type="entry name" value="PTS_EIIA_man-typ"/>
</dbReference>
<keyword evidence="7" id="KW-0418">Kinase</keyword>
<dbReference type="InterPro" id="IPR036662">
    <property type="entry name" value="PTS_EIIA_man-typ_sf"/>
</dbReference>
<protein>
    <submittedName>
        <fullName evidence="9">PTS sugar transporter subunit IIA</fullName>
    </submittedName>
</protein>
<comment type="subcellular location">
    <subcellularLocation>
        <location evidence="1">Cytoplasm</location>
    </subcellularLocation>
</comment>
<accession>A0ABW1S1N5</accession>
<dbReference type="PROSITE" id="PS51096">
    <property type="entry name" value="PTS_EIIA_TYPE_4"/>
    <property type="match status" value="1"/>
</dbReference>
<dbReference type="PANTHER" id="PTHR33799">
    <property type="entry name" value="PTS PERMEASE-RELATED-RELATED"/>
    <property type="match status" value="1"/>
</dbReference>
<dbReference type="CDD" id="cd00006">
    <property type="entry name" value="PTS_IIA_man"/>
    <property type="match status" value="1"/>
</dbReference>
<keyword evidence="3" id="KW-0963">Cytoplasm</keyword>
<evidence type="ECO:0000256" key="1">
    <source>
        <dbReference type="ARBA" id="ARBA00004496"/>
    </source>
</evidence>
<organism evidence="9 10">
    <name type="scientific">Lactiplantibacillus daowaiensis</name>
    <dbReference type="NCBI Taxonomy" id="2559918"/>
    <lineage>
        <taxon>Bacteria</taxon>
        <taxon>Bacillati</taxon>
        <taxon>Bacillota</taxon>
        <taxon>Bacilli</taxon>
        <taxon>Lactobacillales</taxon>
        <taxon>Lactobacillaceae</taxon>
        <taxon>Lactiplantibacillus</taxon>
    </lineage>
</organism>
<evidence type="ECO:0000256" key="2">
    <source>
        <dbReference type="ARBA" id="ARBA00022448"/>
    </source>
</evidence>
<comment type="caution">
    <text evidence="9">The sequence shown here is derived from an EMBL/GenBank/DDBJ whole genome shotgun (WGS) entry which is preliminary data.</text>
</comment>
<keyword evidence="6" id="KW-0598">Phosphotransferase system</keyword>